<evidence type="ECO:0000313" key="2">
    <source>
        <dbReference type="Proteomes" id="UP001055811"/>
    </source>
</evidence>
<proteinExistence type="predicted"/>
<evidence type="ECO:0000313" key="1">
    <source>
        <dbReference type="EMBL" id="KAI3765469.1"/>
    </source>
</evidence>
<accession>A0ACB9F306</accession>
<organism evidence="1 2">
    <name type="scientific">Cichorium intybus</name>
    <name type="common">Chicory</name>
    <dbReference type="NCBI Taxonomy" id="13427"/>
    <lineage>
        <taxon>Eukaryota</taxon>
        <taxon>Viridiplantae</taxon>
        <taxon>Streptophyta</taxon>
        <taxon>Embryophyta</taxon>
        <taxon>Tracheophyta</taxon>
        <taxon>Spermatophyta</taxon>
        <taxon>Magnoliopsida</taxon>
        <taxon>eudicotyledons</taxon>
        <taxon>Gunneridae</taxon>
        <taxon>Pentapetalae</taxon>
        <taxon>asterids</taxon>
        <taxon>campanulids</taxon>
        <taxon>Asterales</taxon>
        <taxon>Asteraceae</taxon>
        <taxon>Cichorioideae</taxon>
        <taxon>Cichorieae</taxon>
        <taxon>Cichoriinae</taxon>
        <taxon>Cichorium</taxon>
    </lineage>
</organism>
<reference evidence="2" key="1">
    <citation type="journal article" date="2022" name="Mol. Ecol. Resour.">
        <title>The genomes of chicory, endive, great burdock and yacon provide insights into Asteraceae palaeo-polyploidization history and plant inulin production.</title>
        <authorList>
            <person name="Fan W."/>
            <person name="Wang S."/>
            <person name="Wang H."/>
            <person name="Wang A."/>
            <person name="Jiang F."/>
            <person name="Liu H."/>
            <person name="Zhao H."/>
            <person name="Xu D."/>
            <person name="Zhang Y."/>
        </authorList>
    </citation>
    <scope>NUCLEOTIDE SEQUENCE [LARGE SCALE GENOMIC DNA]</scope>
    <source>
        <strain evidence="2">cv. Punajuju</strain>
    </source>
</reference>
<dbReference type="Proteomes" id="UP001055811">
    <property type="component" value="Linkage Group LG03"/>
</dbReference>
<protein>
    <submittedName>
        <fullName evidence="1">Uncharacterized protein</fullName>
    </submittedName>
</protein>
<keyword evidence="2" id="KW-1185">Reference proteome</keyword>
<comment type="caution">
    <text evidence="1">The sequence shown here is derived from an EMBL/GenBank/DDBJ whole genome shotgun (WGS) entry which is preliminary data.</text>
</comment>
<dbReference type="EMBL" id="CM042011">
    <property type="protein sequence ID" value="KAI3765469.1"/>
    <property type="molecule type" value="Genomic_DNA"/>
</dbReference>
<reference evidence="1 2" key="2">
    <citation type="journal article" date="2022" name="Mol. Ecol. Resour.">
        <title>The genomes of chicory, endive, great burdock and yacon provide insights into Asteraceae paleo-polyploidization history and plant inulin production.</title>
        <authorList>
            <person name="Fan W."/>
            <person name="Wang S."/>
            <person name="Wang H."/>
            <person name="Wang A."/>
            <person name="Jiang F."/>
            <person name="Liu H."/>
            <person name="Zhao H."/>
            <person name="Xu D."/>
            <person name="Zhang Y."/>
        </authorList>
    </citation>
    <scope>NUCLEOTIDE SEQUENCE [LARGE SCALE GENOMIC DNA]</scope>
    <source>
        <strain evidence="2">cv. Punajuju</strain>
        <tissue evidence="1">Leaves</tissue>
    </source>
</reference>
<sequence>MASSYKKNEIRNRNPNPKTSVLLVIDMQIHFSAIAKPIIPSIATTIDICCRASIPWWGSDLIIDGTPDSELIPEIGRREEELVVEKNTYNGFRGTQLEERLKGMGVEEVIVTGVMTNLCCETTAREAFVRGFRVFFSTVATATSSEELHQATLMNMAYGFAYLLAGYIIEATFKAFARALRQATEYDPRRRGTVRRPDPKKNLTTLVKAFGKCRPLRELANLTLIMGNCDNIDEMSSTSASMLLLIIKMIDKYDLYGQVAYPKHHKQSDVPDIYRLAAKTKVPLNQSLLYLVWQGVFINPAFIEPFGLTLIEAAAHGLPMVATKMEAQSIYIG</sequence>
<name>A0ACB9F306_CICIN</name>
<gene>
    <name evidence="1" type="ORF">L2E82_15503</name>
</gene>